<evidence type="ECO:0000256" key="6">
    <source>
        <dbReference type="ARBA" id="ARBA00022989"/>
    </source>
</evidence>
<organism evidence="14 15">
    <name type="scientific">Leptospira hartskeerlii</name>
    <dbReference type="NCBI Taxonomy" id="2023177"/>
    <lineage>
        <taxon>Bacteria</taxon>
        <taxon>Pseudomonadati</taxon>
        <taxon>Spirochaetota</taxon>
        <taxon>Spirochaetia</taxon>
        <taxon>Leptospirales</taxon>
        <taxon>Leptospiraceae</taxon>
        <taxon>Leptospira</taxon>
    </lineage>
</organism>
<dbReference type="PANTHER" id="PTHR11351">
    <property type="entry name" value="ACYL-COA DESATURASE"/>
    <property type="match status" value="1"/>
</dbReference>
<evidence type="ECO:0000256" key="8">
    <source>
        <dbReference type="ARBA" id="ARBA00023004"/>
    </source>
</evidence>
<accession>A0A2M9XAL9</accession>
<keyword evidence="6 12" id="KW-1133">Transmembrane helix</keyword>
<keyword evidence="10 12" id="KW-0472">Membrane</keyword>
<evidence type="ECO:0000256" key="3">
    <source>
        <dbReference type="ARBA" id="ARBA00022516"/>
    </source>
</evidence>
<dbReference type="RefSeq" id="WP_100707436.1">
    <property type="nucleotide sequence ID" value="NZ_NPDL01000006.1"/>
</dbReference>
<dbReference type="GO" id="GO:0016020">
    <property type="term" value="C:membrane"/>
    <property type="evidence" value="ECO:0007669"/>
    <property type="project" value="UniProtKB-SubCell"/>
</dbReference>
<keyword evidence="4 12" id="KW-0812">Transmembrane</keyword>
<keyword evidence="8" id="KW-0408">Iron</keyword>
<dbReference type="CDD" id="cd03505">
    <property type="entry name" value="Delta9-FADS-like"/>
    <property type="match status" value="1"/>
</dbReference>
<comment type="similarity">
    <text evidence="2">Belongs to the fatty acid desaturase type 2 family.</text>
</comment>
<evidence type="ECO:0000313" key="14">
    <source>
        <dbReference type="EMBL" id="PJZ24740.1"/>
    </source>
</evidence>
<reference evidence="14 15" key="1">
    <citation type="submission" date="2017-07" db="EMBL/GenBank/DDBJ databases">
        <title>Leptospira spp. isolated from tropical soils.</title>
        <authorList>
            <person name="Thibeaux R."/>
            <person name="Iraola G."/>
            <person name="Ferres I."/>
            <person name="Bierque E."/>
            <person name="Girault D."/>
            <person name="Soupe-Gilbert M.-E."/>
            <person name="Picardeau M."/>
            <person name="Goarant C."/>
        </authorList>
    </citation>
    <scope>NUCLEOTIDE SEQUENCE [LARGE SCALE GENOMIC DNA]</scope>
    <source>
        <strain evidence="14 15">MCA1-C-A1</strain>
    </source>
</reference>
<keyword evidence="3" id="KW-0444">Lipid biosynthesis</keyword>
<proteinExistence type="inferred from homology"/>
<feature type="transmembrane region" description="Helical" evidence="12">
    <location>
        <begin position="128"/>
        <end position="145"/>
    </location>
</feature>
<dbReference type="Proteomes" id="UP000232196">
    <property type="component" value="Unassembled WGS sequence"/>
</dbReference>
<evidence type="ECO:0000256" key="7">
    <source>
        <dbReference type="ARBA" id="ARBA00023002"/>
    </source>
</evidence>
<keyword evidence="7" id="KW-0560">Oxidoreductase</keyword>
<dbReference type="EMBL" id="NPDN01000007">
    <property type="protein sequence ID" value="PJZ24740.1"/>
    <property type="molecule type" value="Genomic_DNA"/>
</dbReference>
<dbReference type="GO" id="GO:0016717">
    <property type="term" value="F:oxidoreductase activity, acting on paired donors, with oxidation of a pair of donors resulting in the reduction of molecular oxygen to two molecules of water"/>
    <property type="evidence" value="ECO:0007669"/>
    <property type="project" value="InterPro"/>
</dbReference>
<evidence type="ECO:0000313" key="15">
    <source>
        <dbReference type="Proteomes" id="UP000232196"/>
    </source>
</evidence>
<name>A0A2M9XAL9_9LEPT</name>
<dbReference type="AlphaFoldDB" id="A0A2M9XAL9"/>
<keyword evidence="5" id="KW-0276">Fatty acid metabolism</keyword>
<evidence type="ECO:0000256" key="10">
    <source>
        <dbReference type="ARBA" id="ARBA00023136"/>
    </source>
</evidence>
<dbReference type="PANTHER" id="PTHR11351:SF31">
    <property type="entry name" value="DESATURASE 1, ISOFORM A-RELATED"/>
    <property type="match status" value="1"/>
</dbReference>
<evidence type="ECO:0000259" key="13">
    <source>
        <dbReference type="Pfam" id="PF00487"/>
    </source>
</evidence>
<gene>
    <name evidence="14" type="ORF">CH357_14230</name>
</gene>
<feature type="transmembrane region" description="Helical" evidence="12">
    <location>
        <begin position="151"/>
        <end position="175"/>
    </location>
</feature>
<evidence type="ECO:0000256" key="12">
    <source>
        <dbReference type="SAM" id="Phobius"/>
    </source>
</evidence>
<keyword evidence="11" id="KW-0275">Fatty acid biosynthesis</keyword>
<feature type="domain" description="Fatty acid desaturase" evidence="13">
    <location>
        <begin position="8"/>
        <end position="230"/>
    </location>
</feature>
<dbReference type="OrthoDB" id="19906at2"/>
<feature type="transmembrane region" description="Helical" evidence="12">
    <location>
        <begin position="41"/>
        <end position="61"/>
    </location>
</feature>
<keyword evidence="9" id="KW-0443">Lipid metabolism</keyword>
<evidence type="ECO:0000256" key="4">
    <source>
        <dbReference type="ARBA" id="ARBA00022692"/>
    </source>
</evidence>
<evidence type="ECO:0000256" key="5">
    <source>
        <dbReference type="ARBA" id="ARBA00022832"/>
    </source>
</evidence>
<protein>
    <submittedName>
        <fullName evidence="14">Fatty acid desaturase</fullName>
    </submittedName>
</protein>
<comment type="subcellular location">
    <subcellularLocation>
        <location evidence="1">Membrane</location>
        <topology evidence="1">Multi-pass membrane protein</topology>
    </subcellularLocation>
</comment>
<dbReference type="GO" id="GO:0006633">
    <property type="term" value="P:fatty acid biosynthetic process"/>
    <property type="evidence" value="ECO:0007669"/>
    <property type="project" value="UniProtKB-KW"/>
</dbReference>
<dbReference type="InterPro" id="IPR015876">
    <property type="entry name" value="Acyl-CoA_DS"/>
</dbReference>
<evidence type="ECO:0000256" key="1">
    <source>
        <dbReference type="ARBA" id="ARBA00004141"/>
    </source>
</evidence>
<dbReference type="InterPro" id="IPR005804">
    <property type="entry name" value="FA_desaturase_dom"/>
</dbReference>
<dbReference type="Pfam" id="PF00487">
    <property type="entry name" value="FA_desaturase"/>
    <property type="match status" value="1"/>
</dbReference>
<evidence type="ECO:0000256" key="2">
    <source>
        <dbReference type="ARBA" id="ARBA00008749"/>
    </source>
</evidence>
<evidence type="ECO:0000256" key="9">
    <source>
        <dbReference type="ARBA" id="ARBA00023098"/>
    </source>
</evidence>
<keyword evidence="15" id="KW-1185">Reference proteome</keyword>
<sequence length="268" mass="31498">MAIILSFFAAHWILAAFVQSFYLHRYSAHQMFKLNRFWEKFFYFFTFAVQGSSFLNPRAYAILHRRHHAYSDTAKDPHSPVASKGFFDMMWTTAVVYENILDRKEEVEKDFRGNYPEIPWFDRFADSWYVRLFFGTAYTLFYMAFVPADAVWLYALLPIHYLMGPTHGAIVNWCGHMYGYRNHAKNPDNSKNTLPVDFLIMGELYQNNHHAHPNSPNFAFRWFELDITYQVMKVLHFMGIITIQRAVWTEKGRKELSGTAPSPLADVA</sequence>
<comment type="caution">
    <text evidence="14">The sequence shown here is derived from an EMBL/GenBank/DDBJ whole genome shotgun (WGS) entry which is preliminary data.</text>
</comment>
<evidence type="ECO:0000256" key="11">
    <source>
        <dbReference type="ARBA" id="ARBA00023160"/>
    </source>
</evidence>